<evidence type="ECO:0000313" key="3">
    <source>
        <dbReference type="Proteomes" id="UP000251485"/>
    </source>
</evidence>
<proteinExistence type="predicted"/>
<feature type="transmembrane region" description="Helical" evidence="1">
    <location>
        <begin position="44"/>
        <end position="63"/>
    </location>
</feature>
<reference evidence="2 3" key="1">
    <citation type="submission" date="2018-06" db="EMBL/GenBank/DDBJ databases">
        <authorList>
            <consortium name="Pathogen Informatics"/>
            <person name="Doyle S."/>
        </authorList>
    </citation>
    <scope>NUCLEOTIDE SEQUENCE [LARGE SCALE GENOMIC DNA]</scope>
    <source>
        <strain evidence="2 3">NCTC10975</strain>
    </source>
</reference>
<dbReference type="GO" id="GO:0009390">
    <property type="term" value="C:dimethyl sulfoxide reductase complex"/>
    <property type="evidence" value="ECO:0007669"/>
    <property type="project" value="TreeGrafter"/>
</dbReference>
<keyword evidence="1" id="KW-0472">Membrane</keyword>
<keyword evidence="1" id="KW-0812">Transmembrane</keyword>
<sequence>MGMGLHEWPLMFFTVIGQSVAGAFIIMGCAILSGKLPEALNRKVHYSMFGLWLLMGIGFFTLHDPHGNPNACL</sequence>
<name>A0A2X2C791_PROMI</name>
<protein>
    <submittedName>
        <fullName evidence="2">Anaerobic dimethyl sulfoxide reductase chain C</fullName>
    </submittedName>
</protein>
<feature type="transmembrane region" description="Helical" evidence="1">
    <location>
        <begin position="12"/>
        <end position="32"/>
    </location>
</feature>
<dbReference type="PANTHER" id="PTHR38095:SF3">
    <property type="entry name" value="ANAEROBIC DIMETHYL SULFOXIDE REDUCTASE, SUBUNIT C"/>
    <property type="match status" value="1"/>
</dbReference>
<dbReference type="Pfam" id="PF04976">
    <property type="entry name" value="DmsC"/>
    <property type="match status" value="1"/>
</dbReference>
<keyword evidence="1" id="KW-1133">Transmembrane helix</keyword>
<evidence type="ECO:0000256" key="1">
    <source>
        <dbReference type="SAM" id="Phobius"/>
    </source>
</evidence>
<dbReference type="GO" id="GO:0005886">
    <property type="term" value="C:plasma membrane"/>
    <property type="evidence" value="ECO:0007669"/>
    <property type="project" value="TreeGrafter"/>
</dbReference>
<dbReference type="PANTHER" id="PTHR38095">
    <property type="entry name" value="ANAEROBIC DIMETHYL SULFOXIDE REDUCTASE CHAIN YNFH"/>
    <property type="match status" value="1"/>
</dbReference>
<dbReference type="GO" id="GO:0009389">
    <property type="term" value="F:dimethyl sulfoxide reductase activity"/>
    <property type="evidence" value="ECO:0007669"/>
    <property type="project" value="TreeGrafter"/>
</dbReference>
<dbReference type="InterPro" id="IPR007059">
    <property type="entry name" value="DmsC"/>
</dbReference>
<dbReference type="AlphaFoldDB" id="A0A2X2C791"/>
<accession>A0A2X2C791</accession>
<gene>
    <name evidence="2" type="primary">dmsC_4</name>
    <name evidence="2" type="ORF">NCTC10975_04785</name>
</gene>
<organism evidence="2 3">
    <name type="scientific">Proteus mirabilis</name>
    <dbReference type="NCBI Taxonomy" id="584"/>
    <lineage>
        <taxon>Bacteria</taxon>
        <taxon>Pseudomonadati</taxon>
        <taxon>Pseudomonadota</taxon>
        <taxon>Gammaproteobacteria</taxon>
        <taxon>Enterobacterales</taxon>
        <taxon>Morganellaceae</taxon>
        <taxon>Proteus</taxon>
    </lineage>
</organism>
<dbReference type="EMBL" id="UAUE01000033">
    <property type="protein sequence ID" value="SPZ03103.1"/>
    <property type="molecule type" value="Genomic_DNA"/>
</dbReference>
<dbReference type="Proteomes" id="UP000251485">
    <property type="component" value="Unassembled WGS sequence"/>
</dbReference>
<dbReference type="GO" id="GO:0019645">
    <property type="term" value="P:anaerobic electron transport chain"/>
    <property type="evidence" value="ECO:0007669"/>
    <property type="project" value="InterPro"/>
</dbReference>
<evidence type="ECO:0000313" key="2">
    <source>
        <dbReference type="EMBL" id="SPZ03103.1"/>
    </source>
</evidence>